<reference evidence="2" key="1">
    <citation type="journal article" date="2019" name="Int. J. Syst. Evol. Microbiol.">
        <title>The Global Catalogue of Microorganisms (GCM) 10K type strain sequencing project: providing services to taxonomists for standard genome sequencing and annotation.</title>
        <authorList>
            <consortium name="The Broad Institute Genomics Platform"/>
            <consortium name="The Broad Institute Genome Sequencing Center for Infectious Disease"/>
            <person name="Wu L."/>
            <person name="Ma J."/>
        </authorList>
    </citation>
    <scope>NUCLEOTIDE SEQUENCE [LARGE SCALE GENOMIC DNA]</scope>
    <source>
        <strain evidence="2">KCTC 33842</strain>
    </source>
</reference>
<protein>
    <submittedName>
        <fullName evidence="1">Uncharacterized protein</fullName>
    </submittedName>
</protein>
<evidence type="ECO:0000313" key="2">
    <source>
        <dbReference type="Proteomes" id="UP001597475"/>
    </source>
</evidence>
<dbReference type="RefSeq" id="WP_386844969.1">
    <property type="nucleotide sequence ID" value="NZ_JBHUMK010000037.1"/>
</dbReference>
<proteinExistence type="predicted"/>
<evidence type="ECO:0000313" key="1">
    <source>
        <dbReference type="EMBL" id="MFD2609526.1"/>
    </source>
</evidence>
<gene>
    <name evidence="1" type="ORF">ACFSR9_08760</name>
</gene>
<sequence>MTAEQLWKIEVMVARWKLAAWRERRAALRENASTITALGQLAATLGRDHPDYAHACAARRAAFTARTALIEGRY</sequence>
<accession>A0ABW5P3T6</accession>
<dbReference type="Proteomes" id="UP001597475">
    <property type="component" value="Unassembled WGS sequence"/>
</dbReference>
<dbReference type="EMBL" id="JBHUMK010000037">
    <property type="protein sequence ID" value="MFD2609526.1"/>
    <property type="molecule type" value="Genomic_DNA"/>
</dbReference>
<comment type="caution">
    <text evidence="1">The sequence shown here is derived from an EMBL/GenBank/DDBJ whole genome shotgun (WGS) entry which is preliminary data.</text>
</comment>
<name>A0ABW5P3T6_9DEIO</name>
<keyword evidence="2" id="KW-1185">Reference proteome</keyword>
<organism evidence="1 2">
    <name type="scientific">Deinococcus taklimakanensis</name>
    <dbReference type="NCBI Taxonomy" id="536443"/>
    <lineage>
        <taxon>Bacteria</taxon>
        <taxon>Thermotogati</taxon>
        <taxon>Deinococcota</taxon>
        <taxon>Deinococci</taxon>
        <taxon>Deinococcales</taxon>
        <taxon>Deinococcaceae</taxon>
        <taxon>Deinococcus</taxon>
    </lineage>
</organism>